<keyword evidence="1" id="KW-0175">Coiled coil</keyword>
<comment type="caution">
    <text evidence="3">The sequence shown here is derived from an EMBL/GenBank/DDBJ whole genome shotgun (WGS) entry which is preliminary data.</text>
</comment>
<dbReference type="CDD" id="cd00093">
    <property type="entry name" value="HTH_XRE"/>
    <property type="match status" value="1"/>
</dbReference>
<sequence length="135" mass="15241">MNTESSANEIFSTIGKNLHTVRHSLKLTLEAVAIELDITHPVLSKIENGRYPGLSMVLLIKLCDFYSITLAQVLNIEGHQIFNYSQYINQPSGNHTMTNNIADGYEQAIQALKEHVDQLKSQNQELINKLLSLKY</sequence>
<evidence type="ECO:0000259" key="2">
    <source>
        <dbReference type="PROSITE" id="PS50943"/>
    </source>
</evidence>
<evidence type="ECO:0000313" key="4">
    <source>
        <dbReference type="Proteomes" id="UP000016584"/>
    </source>
</evidence>
<dbReference type="RefSeq" id="WP_021068346.1">
    <property type="nucleotide sequence ID" value="NZ_ATDL01000002.1"/>
</dbReference>
<protein>
    <recommendedName>
        <fullName evidence="2">HTH cro/C1-type domain-containing protein</fullName>
    </recommendedName>
</protein>
<feature type="domain" description="HTH cro/C1-type" evidence="2">
    <location>
        <begin position="18"/>
        <end position="73"/>
    </location>
</feature>
<dbReference type="SMART" id="SM00530">
    <property type="entry name" value="HTH_XRE"/>
    <property type="match status" value="1"/>
</dbReference>
<reference evidence="3 4" key="1">
    <citation type="journal article" date="2013" name="Genome Announc.">
        <title>The Draft Genome Sequence of Sphingomonas paucimobilis Strain HER1398 (Proteobacteria), Host to the Giant PAU Phage, Indicates That It Is a Member of the Genus Sphingobacterium (Bacteroidetes).</title>
        <authorList>
            <person name="White R.A.III."/>
            <person name="Suttle C.A."/>
        </authorList>
    </citation>
    <scope>NUCLEOTIDE SEQUENCE [LARGE SCALE GENOMIC DNA]</scope>
    <source>
        <strain evidence="3 4">HER1398</strain>
    </source>
</reference>
<dbReference type="Gene3D" id="1.10.260.40">
    <property type="entry name" value="lambda repressor-like DNA-binding domains"/>
    <property type="match status" value="1"/>
</dbReference>
<dbReference type="SUPFAM" id="SSF47413">
    <property type="entry name" value="lambda repressor-like DNA-binding domains"/>
    <property type="match status" value="1"/>
</dbReference>
<dbReference type="OrthoDB" id="796935at2"/>
<evidence type="ECO:0000256" key="1">
    <source>
        <dbReference type="SAM" id="Coils"/>
    </source>
</evidence>
<dbReference type="EMBL" id="ATDL01000002">
    <property type="protein sequence ID" value="ERJ61220.1"/>
    <property type="molecule type" value="Genomic_DNA"/>
</dbReference>
<dbReference type="GO" id="GO:0003677">
    <property type="term" value="F:DNA binding"/>
    <property type="evidence" value="ECO:0007669"/>
    <property type="project" value="InterPro"/>
</dbReference>
<keyword evidence="4" id="KW-1185">Reference proteome</keyword>
<dbReference type="Proteomes" id="UP000016584">
    <property type="component" value="Unassembled WGS sequence"/>
</dbReference>
<feature type="coiled-coil region" evidence="1">
    <location>
        <begin position="102"/>
        <end position="129"/>
    </location>
</feature>
<accession>U2I122</accession>
<gene>
    <name evidence="3" type="ORF">M472_20930</name>
</gene>
<dbReference type="Pfam" id="PF13560">
    <property type="entry name" value="HTH_31"/>
    <property type="match status" value="1"/>
</dbReference>
<name>U2I122_9SPHI</name>
<organism evidence="3 4">
    <name type="scientific">Sphingobacterium paucimobilis HER1398</name>
    <dbReference type="NCBI Taxonomy" id="1346330"/>
    <lineage>
        <taxon>Bacteria</taxon>
        <taxon>Pseudomonadati</taxon>
        <taxon>Bacteroidota</taxon>
        <taxon>Sphingobacteriia</taxon>
        <taxon>Sphingobacteriales</taxon>
        <taxon>Sphingobacteriaceae</taxon>
        <taxon>Sphingobacterium</taxon>
    </lineage>
</organism>
<dbReference type="InterPro" id="IPR010982">
    <property type="entry name" value="Lambda_DNA-bd_dom_sf"/>
</dbReference>
<dbReference type="AlphaFoldDB" id="U2I122"/>
<dbReference type="InterPro" id="IPR001387">
    <property type="entry name" value="Cro/C1-type_HTH"/>
</dbReference>
<proteinExistence type="predicted"/>
<dbReference type="PROSITE" id="PS50943">
    <property type="entry name" value="HTH_CROC1"/>
    <property type="match status" value="1"/>
</dbReference>
<dbReference type="PATRIC" id="fig|1346330.5.peg.149"/>
<evidence type="ECO:0000313" key="3">
    <source>
        <dbReference type="EMBL" id="ERJ61220.1"/>
    </source>
</evidence>